<dbReference type="EMBL" id="CVRI01000063">
    <property type="protein sequence ID" value="CRL04632.1"/>
    <property type="molecule type" value="Genomic_DNA"/>
</dbReference>
<accession>A0A1J1IWZ9</accession>
<feature type="signal peptide" evidence="1">
    <location>
        <begin position="1"/>
        <end position="19"/>
    </location>
</feature>
<gene>
    <name evidence="2" type="ORF">CLUMA_CG017700</name>
</gene>
<proteinExistence type="predicted"/>
<keyword evidence="1" id="KW-0732">Signal</keyword>
<organism evidence="2 3">
    <name type="scientific">Clunio marinus</name>
    <dbReference type="NCBI Taxonomy" id="568069"/>
    <lineage>
        <taxon>Eukaryota</taxon>
        <taxon>Metazoa</taxon>
        <taxon>Ecdysozoa</taxon>
        <taxon>Arthropoda</taxon>
        <taxon>Hexapoda</taxon>
        <taxon>Insecta</taxon>
        <taxon>Pterygota</taxon>
        <taxon>Neoptera</taxon>
        <taxon>Endopterygota</taxon>
        <taxon>Diptera</taxon>
        <taxon>Nematocera</taxon>
        <taxon>Chironomoidea</taxon>
        <taxon>Chironomidae</taxon>
        <taxon>Clunio</taxon>
    </lineage>
</organism>
<evidence type="ECO:0000256" key="1">
    <source>
        <dbReference type="SAM" id="SignalP"/>
    </source>
</evidence>
<evidence type="ECO:0000313" key="3">
    <source>
        <dbReference type="Proteomes" id="UP000183832"/>
    </source>
</evidence>
<protein>
    <submittedName>
        <fullName evidence="2">CLUMA_CG017700, isoform A</fullName>
    </submittedName>
</protein>
<feature type="chain" id="PRO_5012113967" evidence="1">
    <location>
        <begin position="20"/>
        <end position="146"/>
    </location>
</feature>
<dbReference type="Proteomes" id="UP000183832">
    <property type="component" value="Unassembled WGS sequence"/>
</dbReference>
<evidence type="ECO:0000313" key="2">
    <source>
        <dbReference type="EMBL" id="CRL04632.1"/>
    </source>
</evidence>
<keyword evidence="3" id="KW-1185">Reference proteome</keyword>
<name>A0A1J1IWZ9_9DIPT</name>
<reference evidence="2 3" key="1">
    <citation type="submission" date="2015-04" db="EMBL/GenBank/DDBJ databases">
        <authorList>
            <person name="Syromyatnikov M.Y."/>
            <person name="Popov V.N."/>
        </authorList>
    </citation>
    <scope>NUCLEOTIDE SEQUENCE [LARGE SCALE GENOMIC DNA]</scope>
</reference>
<dbReference type="AlphaFoldDB" id="A0A1J1IWZ9"/>
<sequence length="146" mass="16056">MRYFVVLSLFCLILVTIKANSYLDSDLLNDDELNYPAPDNYLDDLQAPAENSNSITLYGLPSLLFLGVLASDGQETAIIGQTDVATTHHVAAISGAPTVDVSEWDCSKNGENKLNLLIVPVMIPFEWKILNVLLNFIHFPLQSSTT</sequence>